<feature type="domain" description="DUF1232" evidence="6">
    <location>
        <begin position="78"/>
        <end position="112"/>
    </location>
</feature>
<dbReference type="RefSeq" id="WP_246225383.1">
    <property type="nucleotide sequence ID" value="NZ_JAASQI010000008.1"/>
</dbReference>
<name>A0ABX0V2N2_9HYPH</name>
<evidence type="ECO:0000256" key="2">
    <source>
        <dbReference type="ARBA" id="ARBA00022692"/>
    </source>
</evidence>
<accession>A0ABX0V2N2</accession>
<keyword evidence="2" id="KW-0812">Transmembrane</keyword>
<reference evidence="7 8" key="1">
    <citation type="submission" date="2020-03" db="EMBL/GenBank/DDBJ databases">
        <title>Genomic Encyclopedia of Type Strains, Phase IV (KMG-IV): sequencing the most valuable type-strain genomes for metagenomic binning, comparative biology and taxonomic classification.</title>
        <authorList>
            <person name="Goeker M."/>
        </authorList>
    </citation>
    <scope>NUCLEOTIDE SEQUENCE [LARGE SCALE GENOMIC DNA]</scope>
    <source>
        <strain evidence="7 8">DSM 103870</strain>
    </source>
</reference>
<evidence type="ECO:0000256" key="5">
    <source>
        <dbReference type="SAM" id="MobiDB-lite"/>
    </source>
</evidence>
<keyword evidence="8" id="KW-1185">Reference proteome</keyword>
<comment type="subcellular location">
    <subcellularLocation>
        <location evidence="1">Endomembrane system</location>
        <topology evidence="1">Multi-pass membrane protein</topology>
    </subcellularLocation>
</comment>
<dbReference type="Pfam" id="PF06803">
    <property type="entry name" value="DUF1232"/>
    <property type="match status" value="1"/>
</dbReference>
<evidence type="ECO:0000256" key="1">
    <source>
        <dbReference type="ARBA" id="ARBA00004127"/>
    </source>
</evidence>
<dbReference type="Proteomes" id="UP001429580">
    <property type="component" value="Unassembled WGS sequence"/>
</dbReference>
<keyword evidence="3" id="KW-1133">Transmembrane helix</keyword>
<protein>
    <submittedName>
        <fullName evidence="7">Uncharacterized membrane protein YkvA (DUF1232 family)</fullName>
    </submittedName>
</protein>
<dbReference type="InterPro" id="IPR010652">
    <property type="entry name" value="DUF1232"/>
</dbReference>
<evidence type="ECO:0000256" key="4">
    <source>
        <dbReference type="ARBA" id="ARBA00023136"/>
    </source>
</evidence>
<evidence type="ECO:0000313" key="8">
    <source>
        <dbReference type="Proteomes" id="UP001429580"/>
    </source>
</evidence>
<proteinExistence type="predicted"/>
<evidence type="ECO:0000259" key="6">
    <source>
        <dbReference type="Pfam" id="PF06803"/>
    </source>
</evidence>
<evidence type="ECO:0000313" key="7">
    <source>
        <dbReference type="EMBL" id="NIJ59471.1"/>
    </source>
</evidence>
<keyword evidence="4" id="KW-0472">Membrane</keyword>
<sequence length="138" mass="15304">MNDGYRDMLGDGPVEEPLARPLTGEEMDAMRRAARDEESVTRSFWKSLRRVVNNTPFAEDLVAAFLCAKDPQTPARVRYLLLGALGYFILPFDALPDILPILGYGDDIAVLAAAFGAVAGSIRPEHRERARDILSDRK</sequence>
<comment type="caution">
    <text evidence="7">The sequence shown here is derived from an EMBL/GenBank/DDBJ whole genome shotgun (WGS) entry which is preliminary data.</text>
</comment>
<gene>
    <name evidence="7" type="ORF">FHS82_003326</name>
</gene>
<organism evidence="7 8">
    <name type="scientific">Pseudochelatococcus lubricantis</name>
    <dbReference type="NCBI Taxonomy" id="1538102"/>
    <lineage>
        <taxon>Bacteria</taxon>
        <taxon>Pseudomonadati</taxon>
        <taxon>Pseudomonadota</taxon>
        <taxon>Alphaproteobacteria</taxon>
        <taxon>Hyphomicrobiales</taxon>
        <taxon>Chelatococcaceae</taxon>
        <taxon>Pseudochelatococcus</taxon>
    </lineage>
</organism>
<dbReference type="EMBL" id="JAASQI010000008">
    <property type="protein sequence ID" value="NIJ59471.1"/>
    <property type="molecule type" value="Genomic_DNA"/>
</dbReference>
<feature type="region of interest" description="Disordered" evidence="5">
    <location>
        <begin position="1"/>
        <end position="20"/>
    </location>
</feature>
<evidence type="ECO:0000256" key="3">
    <source>
        <dbReference type="ARBA" id="ARBA00022989"/>
    </source>
</evidence>